<keyword evidence="3" id="KW-1185">Reference proteome</keyword>
<dbReference type="PANTHER" id="PTHR38926:SF5">
    <property type="entry name" value="F-BOX AND LEUCINE-RICH REPEAT PROTEIN 6"/>
    <property type="match status" value="1"/>
</dbReference>
<dbReference type="InterPro" id="IPR032675">
    <property type="entry name" value="LRR_dom_sf"/>
</dbReference>
<organism evidence="2 3">
    <name type="scientific">Entomortierella chlamydospora</name>
    <dbReference type="NCBI Taxonomy" id="101097"/>
    <lineage>
        <taxon>Eukaryota</taxon>
        <taxon>Fungi</taxon>
        <taxon>Fungi incertae sedis</taxon>
        <taxon>Mucoromycota</taxon>
        <taxon>Mortierellomycotina</taxon>
        <taxon>Mortierellomycetes</taxon>
        <taxon>Mortierellales</taxon>
        <taxon>Mortierellaceae</taxon>
        <taxon>Entomortierella</taxon>
    </lineage>
</organism>
<protein>
    <recommendedName>
        <fullName evidence="4">F-box domain-containing protein</fullName>
    </recommendedName>
</protein>
<comment type="caution">
    <text evidence="2">The sequence shown here is derived from an EMBL/GenBank/DDBJ whole genome shotgun (WGS) entry which is preliminary data.</text>
</comment>
<evidence type="ECO:0000256" key="1">
    <source>
        <dbReference type="SAM" id="MobiDB-lite"/>
    </source>
</evidence>
<dbReference type="SUPFAM" id="SSF52047">
    <property type="entry name" value="RNI-like"/>
    <property type="match status" value="1"/>
</dbReference>
<name>A0A9P6MX25_9FUNG</name>
<feature type="compositionally biased region" description="Basic and acidic residues" evidence="1">
    <location>
        <begin position="156"/>
        <end position="174"/>
    </location>
</feature>
<reference evidence="2" key="1">
    <citation type="journal article" date="2020" name="Fungal Divers.">
        <title>Resolving the Mortierellaceae phylogeny through synthesis of multi-gene phylogenetics and phylogenomics.</title>
        <authorList>
            <person name="Vandepol N."/>
            <person name="Liber J."/>
            <person name="Desiro A."/>
            <person name="Na H."/>
            <person name="Kennedy M."/>
            <person name="Barry K."/>
            <person name="Grigoriev I.V."/>
            <person name="Miller A.N."/>
            <person name="O'Donnell K."/>
            <person name="Stajich J.E."/>
            <person name="Bonito G."/>
        </authorList>
    </citation>
    <scope>NUCLEOTIDE SEQUENCE</scope>
    <source>
        <strain evidence="2">NRRL 2769</strain>
    </source>
</reference>
<evidence type="ECO:0000313" key="3">
    <source>
        <dbReference type="Proteomes" id="UP000703661"/>
    </source>
</evidence>
<gene>
    <name evidence="2" type="ORF">BGZ80_009517</name>
</gene>
<dbReference type="Proteomes" id="UP000703661">
    <property type="component" value="Unassembled WGS sequence"/>
</dbReference>
<dbReference type="Gene3D" id="3.80.10.10">
    <property type="entry name" value="Ribonuclease Inhibitor"/>
    <property type="match status" value="1"/>
</dbReference>
<dbReference type="EMBL" id="JAAAID010000579">
    <property type="protein sequence ID" value="KAG0015960.1"/>
    <property type="molecule type" value="Genomic_DNA"/>
</dbReference>
<dbReference type="AlphaFoldDB" id="A0A9P6MX25"/>
<evidence type="ECO:0008006" key="4">
    <source>
        <dbReference type="Google" id="ProtNLM"/>
    </source>
</evidence>
<proteinExistence type="predicted"/>
<feature type="region of interest" description="Disordered" evidence="1">
    <location>
        <begin position="137"/>
        <end position="186"/>
    </location>
</feature>
<feature type="compositionally biased region" description="Acidic residues" evidence="1">
    <location>
        <begin position="175"/>
        <end position="185"/>
    </location>
</feature>
<accession>A0A9P6MX25</accession>
<dbReference type="PANTHER" id="PTHR38926">
    <property type="entry name" value="F-BOX DOMAIN CONTAINING PROTEIN, EXPRESSED"/>
    <property type="match status" value="1"/>
</dbReference>
<dbReference type="SUPFAM" id="SSF81383">
    <property type="entry name" value="F-box domain"/>
    <property type="match status" value="1"/>
</dbReference>
<dbReference type="InterPro" id="IPR036047">
    <property type="entry name" value="F-box-like_dom_sf"/>
</dbReference>
<sequence>MTKKEQKTHPLHGAAIPNTFYFTSNKPEQYSAVCYFKTFADLHSSKKEVLHRYWKVALDILVECSIRSYHSHGQRLKSEWETPFKGLGDFWKQLKERESDHDQMRSTTSTLKKRALRSVQRNALRAFNAVDRSLSFDDDHAESSSKRQRRRTVMNDGDKQSHDTENGGDMRQDGVNEDPSGEADIFEGTLSEPASSIPMIIVEHSEPAGVSSQPATATPKSMPAIYYLAGGEDPDCSRERRSPYVVNGVDVSDILWDYRSEILERAERMESFEPVERLYVDKYGYGVSRFTYLIVLEAKKSRWTSPMQTDTEKAANLLKDSTNYLARAIVNDNMISFSGVVVVVMPLESPLGLPEIRSLIAEYLLRRDLTQCVLVCKDWYESFLPFLWSQLIVRDKTPENRLRYHHVVTVLTLESLSKSFNIRYPKLHTLIIQYGSIEYEELEPETDPATLVSLNPSIKTLELYMANDVLYSDILQSVSKLPNLEKLVLYHPRLYVKEDAEIFWRACRNLRKLKLIEPDFDTSCQIPDDLAQFEIRALGITYPNGMDVLNQLNLINRCPQLERLAWITYMDHDITAQFAQQIAAAKWPNLRRLRLVVTLKDEEVEMILDGMKSATKLDLSFVIFGPRACLAIKRHFDSLVVLSLHSRLDIPSTLFRDVLCSCPRLESLHGSVIQAKDIAAGGQWVCLSLKILRIRIEFDASEHDDGDLHALVFSQLSRLVKLQVLHVGGEPSSYSGDHKQCGLYFYLEYGLGQLSNLKMLKQLSFIRTIQFLEEEDVEWIINNLTGLTSISGCLHQSAEKANNLRKLLHAKNIGGC</sequence>
<evidence type="ECO:0000313" key="2">
    <source>
        <dbReference type="EMBL" id="KAG0015960.1"/>
    </source>
</evidence>